<organism evidence="12 13">
    <name type="scientific">Triparma laevis f. longispina</name>
    <dbReference type="NCBI Taxonomy" id="1714387"/>
    <lineage>
        <taxon>Eukaryota</taxon>
        <taxon>Sar</taxon>
        <taxon>Stramenopiles</taxon>
        <taxon>Ochrophyta</taxon>
        <taxon>Bolidophyceae</taxon>
        <taxon>Parmales</taxon>
        <taxon>Triparmaceae</taxon>
        <taxon>Triparma</taxon>
    </lineage>
</organism>
<feature type="region of interest" description="Disordered" evidence="10">
    <location>
        <begin position="451"/>
        <end position="495"/>
    </location>
</feature>
<dbReference type="InterPro" id="IPR002067">
    <property type="entry name" value="MCP"/>
</dbReference>
<proteinExistence type="inferred from homology"/>
<dbReference type="InterPro" id="IPR023395">
    <property type="entry name" value="MCP_dom_sf"/>
</dbReference>
<evidence type="ECO:0000256" key="7">
    <source>
        <dbReference type="ARBA" id="ARBA00023136"/>
    </source>
</evidence>
<dbReference type="EMBL" id="BRXW01000736">
    <property type="protein sequence ID" value="GMH75828.1"/>
    <property type="molecule type" value="Genomic_DNA"/>
</dbReference>
<dbReference type="Proteomes" id="UP001165122">
    <property type="component" value="Unassembled WGS sequence"/>
</dbReference>
<evidence type="ECO:0000313" key="12">
    <source>
        <dbReference type="EMBL" id="GMH75828.1"/>
    </source>
</evidence>
<evidence type="ECO:0000256" key="2">
    <source>
        <dbReference type="ARBA" id="ARBA00006375"/>
    </source>
</evidence>
<accession>A0A9W7EEH6</accession>
<evidence type="ECO:0000256" key="3">
    <source>
        <dbReference type="ARBA" id="ARBA00022448"/>
    </source>
</evidence>
<sequence>MSPAATLSLLFTLLILNYSSCSSLSRYSVQLASRVTKNPGRHRGQTSLTSERSHSFFDQINRPSDILVNAHNDDNNVSGGRNTRRRKSNSIAQKEASDGNGLSTIDVSTGETSTNSMTNSIVAFAASGGKKDTKSKLQKYLTLPPAIAYTRPLVFFEAMICGAVSRSTAQTIMHPANTMKTILQSQRSTSSTFTFAELLRPRNFKMLTRGAGAQFLLSVPHGACNFAVLETTRRLMAKAVDKWSPPTSSKKDSGSSGSGFGPALDFFSSAIATVCCSVVSTPQMMITDNIMCGNYENLYGATKGLYRSKEGIKGFYTGWWPGLAGKIPSYGLTWVLFQQVKRMHLKLTERQPTDLENTIMGCIGSAATVSIMIPMDTVKTRLVTMGSGGVQYKGIVDCARTVFREEGLSAFYKGLPPRLLSVVPMIGIQFGCYEFMKKLILHQRADLTPAFKRANPPQTRDKERAETLGRISQEVGVDDEQPFPAPGVGNTNGAK</sequence>
<feature type="repeat" description="Solcar" evidence="8">
    <location>
        <begin position="153"/>
        <end position="235"/>
    </location>
</feature>
<feature type="repeat" description="Solcar" evidence="8">
    <location>
        <begin position="352"/>
        <end position="439"/>
    </location>
</feature>
<evidence type="ECO:0000256" key="6">
    <source>
        <dbReference type="ARBA" id="ARBA00022989"/>
    </source>
</evidence>
<dbReference type="GO" id="GO:0055085">
    <property type="term" value="P:transmembrane transport"/>
    <property type="evidence" value="ECO:0007669"/>
    <property type="project" value="InterPro"/>
</dbReference>
<dbReference type="InterPro" id="IPR018108">
    <property type="entry name" value="MCP_transmembrane"/>
</dbReference>
<dbReference type="AlphaFoldDB" id="A0A9W7EEH6"/>
<evidence type="ECO:0000256" key="1">
    <source>
        <dbReference type="ARBA" id="ARBA00004141"/>
    </source>
</evidence>
<feature type="chain" id="PRO_5040725482" evidence="11">
    <location>
        <begin position="22"/>
        <end position="495"/>
    </location>
</feature>
<keyword evidence="11" id="KW-0732">Signal</keyword>
<keyword evidence="4 8" id="KW-0812">Transmembrane</keyword>
<feature type="compositionally biased region" description="Polar residues" evidence="10">
    <location>
        <begin position="100"/>
        <end position="113"/>
    </location>
</feature>
<evidence type="ECO:0000256" key="5">
    <source>
        <dbReference type="ARBA" id="ARBA00022737"/>
    </source>
</evidence>
<dbReference type="SUPFAM" id="SSF103506">
    <property type="entry name" value="Mitochondrial carrier"/>
    <property type="match status" value="1"/>
</dbReference>
<keyword evidence="3 9" id="KW-0813">Transport</keyword>
<comment type="caution">
    <text evidence="12">The sequence shown here is derived from an EMBL/GenBank/DDBJ whole genome shotgun (WGS) entry which is preliminary data.</text>
</comment>
<protein>
    <submittedName>
        <fullName evidence="12">Uncharacterized protein</fullName>
    </submittedName>
</protein>
<reference evidence="13" key="1">
    <citation type="journal article" date="2023" name="Commun. Biol.">
        <title>Genome analysis of Parmales, the sister group of diatoms, reveals the evolutionary specialization of diatoms from phago-mixotrophs to photoautotrophs.</title>
        <authorList>
            <person name="Ban H."/>
            <person name="Sato S."/>
            <person name="Yoshikawa S."/>
            <person name="Yamada K."/>
            <person name="Nakamura Y."/>
            <person name="Ichinomiya M."/>
            <person name="Sato N."/>
            <person name="Blanc-Mathieu R."/>
            <person name="Endo H."/>
            <person name="Kuwata A."/>
            <person name="Ogata H."/>
        </authorList>
    </citation>
    <scope>NUCLEOTIDE SEQUENCE [LARGE SCALE GENOMIC DNA]</scope>
    <source>
        <strain evidence="13">NIES 3700</strain>
    </source>
</reference>
<gene>
    <name evidence="12" type="ORF">TrLO_g15655</name>
</gene>
<dbReference type="PROSITE" id="PS50920">
    <property type="entry name" value="SOLCAR"/>
    <property type="match status" value="3"/>
</dbReference>
<evidence type="ECO:0000256" key="10">
    <source>
        <dbReference type="SAM" id="MobiDB-lite"/>
    </source>
</evidence>
<dbReference type="GO" id="GO:0016020">
    <property type="term" value="C:membrane"/>
    <property type="evidence" value="ECO:0007669"/>
    <property type="project" value="UniProtKB-SubCell"/>
</dbReference>
<feature type="repeat" description="Solcar" evidence="8">
    <location>
        <begin position="260"/>
        <end position="343"/>
    </location>
</feature>
<keyword evidence="5" id="KW-0677">Repeat</keyword>
<dbReference type="OrthoDB" id="270584at2759"/>
<evidence type="ECO:0000256" key="9">
    <source>
        <dbReference type="RuleBase" id="RU000488"/>
    </source>
</evidence>
<keyword evidence="7 8" id="KW-0472">Membrane</keyword>
<keyword evidence="13" id="KW-1185">Reference proteome</keyword>
<dbReference type="Pfam" id="PF00153">
    <property type="entry name" value="Mito_carr"/>
    <property type="match status" value="3"/>
</dbReference>
<dbReference type="PANTHER" id="PTHR45667">
    <property type="entry name" value="S-ADENOSYLMETHIONINE MITOCHONDRIAL CARRIER PROTEIN"/>
    <property type="match status" value="1"/>
</dbReference>
<dbReference type="Gene3D" id="1.50.40.10">
    <property type="entry name" value="Mitochondrial carrier domain"/>
    <property type="match status" value="2"/>
</dbReference>
<name>A0A9W7EEH6_9STRA</name>
<feature type="region of interest" description="Disordered" evidence="10">
    <location>
        <begin position="67"/>
        <end position="113"/>
    </location>
</feature>
<feature type="signal peptide" evidence="11">
    <location>
        <begin position="1"/>
        <end position="21"/>
    </location>
</feature>
<keyword evidence="6" id="KW-1133">Transmembrane helix</keyword>
<dbReference type="PRINTS" id="PR00926">
    <property type="entry name" value="MITOCARRIER"/>
</dbReference>
<comment type="similarity">
    <text evidence="2 9">Belongs to the mitochondrial carrier (TC 2.A.29) family.</text>
</comment>
<evidence type="ECO:0000256" key="11">
    <source>
        <dbReference type="SAM" id="SignalP"/>
    </source>
</evidence>
<evidence type="ECO:0000256" key="8">
    <source>
        <dbReference type="PROSITE-ProRule" id="PRU00282"/>
    </source>
</evidence>
<comment type="subcellular location">
    <subcellularLocation>
        <location evidence="1">Membrane</location>
        <topology evidence="1">Multi-pass membrane protein</topology>
    </subcellularLocation>
</comment>
<evidence type="ECO:0000313" key="13">
    <source>
        <dbReference type="Proteomes" id="UP001165122"/>
    </source>
</evidence>
<evidence type="ECO:0000256" key="4">
    <source>
        <dbReference type="ARBA" id="ARBA00022692"/>
    </source>
</evidence>